<evidence type="ECO:0000313" key="2">
    <source>
        <dbReference type="Proteomes" id="UP000193040"/>
    </source>
</evidence>
<dbReference type="SUPFAM" id="SSF81301">
    <property type="entry name" value="Nucleotidyltransferase"/>
    <property type="match status" value="1"/>
</dbReference>
<dbReference type="RefSeq" id="WP_084948142.1">
    <property type="nucleotide sequence ID" value="NZ_MZZM01000005.1"/>
</dbReference>
<dbReference type="EMBL" id="MZZM01000005">
    <property type="protein sequence ID" value="ORJ64322.1"/>
    <property type="molecule type" value="Genomic_DNA"/>
</dbReference>
<evidence type="ECO:0000313" key="1">
    <source>
        <dbReference type="EMBL" id="ORJ64322.1"/>
    </source>
</evidence>
<keyword evidence="2" id="KW-1185">Reference proteome</keyword>
<dbReference type="Proteomes" id="UP000193040">
    <property type="component" value="Unassembled WGS sequence"/>
</dbReference>
<dbReference type="AlphaFoldDB" id="A0A1X0YGR8"/>
<comment type="caution">
    <text evidence="1">The sequence shown here is derived from an EMBL/GenBank/DDBJ whole genome shotgun (WGS) entry which is preliminary data.</text>
</comment>
<dbReference type="Gene3D" id="3.30.460.10">
    <property type="entry name" value="Beta Polymerase, domain 2"/>
    <property type="match status" value="1"/>
</dbReference>
<organism evidence="1 2">
    <name type="scientific">Mycobacterium simiae</name>
    <name type="common">Mycobacterium habana</name>
    <dbReference type="NCBI Taxonomy" id="1784"/>
    <lineage>
        <taxon>Bacteria</taxon>
        <taxon>Bacillati</taxon>
        <taxon>Actinomycetota</taxon>
        <taxon>Actinomycetes</taxon>
        <taxon>Mycobacteriales</taxon>
        <taxon>Mycobacteriaceae</taxon>
        <taxon>Mycobacterium</taxon>
        <taxon>Mycobacterium simiae complex</taxon>
    </lineage>
</organism>
<evidence type="ECO:0008006" key="3">
    <source>
        <dbReference type="Google" id="ProtNLM"/>
    </source>
</evidence>
<dbReference type="InterPro" id="IPR043519">
    <property type="entry name" value="NT_sf"/>
</dbReference>
<reference evidence="1 2" key="1">
    <citation type="submission" date="2017-03" db="EMBL/GenBank/DDBJ databases">
        <title>Genomic insights into Mycobacterium simiae human colonization.</title>
        <authorList>
            <person name="Steffani J.L."/>
            <person name="Brunck M.E."/>
            <person name="Cruz E."/>
            <person name="Montiel R."/>
            <person name="Barona F."/>
        </authorList>
    </citation>
    <scope>NUCLEOTIDE SEQUENCE [LARGE SCALE GENOMIC DNA]</scope>
    <source>
        <strain evidence="1 2">MsiGto</strain>
    </source>
</reference>
<proteinExistence type="predicted"/>
<name>A0A1X0YGR8_MYCSI</name>
<accession>A0A1X0YGR8</accession>
<protein>
    <recommendedName>
        <fullName evidence="3">Nucleotidyltransferase domain-containing protein</fullName>
    </recommendedName>
</protein>
<sequence>MREDFLPEAELTAVLEALGLTDDEVGQVISRIAIETKGLLLYGSRARDDYEASSDFDILRYTSSWKSPTFKSGRVSVSSYTREQLESASGTLFGTHLRRDGRVLVELGDELTQLINGLQPANPAELLARVTQYSTILAQPDDVKAAHFGGMVRLARYLLRTAVYASAMAEGETCFSVRQLAERLHEPRLATLLASDPEVTGPPSVELLEELITRLINVIGPFHEHDYGSLEALAVARWDTDRNLAALAIRAGSEDQDSINYSDLPKVLL</sequence>
<gene>
    <name evidence="1" type="ORF">B5M45_03835</name>
</gene>